<gene>
    <name evidence="1" type="ORF">EZS28_038907</name>
</gene>
<proteinExistence type="predicted"/>
<organism evidence="1 2">
    <name type="scientific">Streblomastix strix</name>
    <dbReference type="NCBI Taxonomy" id="222440"/>
    <lineage>
        <taxon>Eukaryota</taxon>
        <taxon>Metamonada</taxon>
        <taxon>Preaxostyla</taxon>
        <taxon>Oxymonadida</taxon>
        <taxon>Streblomastigidae</taxon>
        <taxon>Streblomastix</taxon>
    </lineage>
</organism>
<evidence type="ECO:0000313" key="2">
    <source>
        <dbReference type="Proteomes" id="UP000324800"/>
    </source>
</evidence>
<dbReference type="EMBL" id="SNRW01020324">
    <property type="protein sequence ID" value="KAA6365568.1"/>
    <property type="molecule type" value="Genomic_DNA"/>
</dbReference>
<evidence type="ECO:0000313" key="1">
    <source>
        <dbReference type="EMBL" id="KAA6365568.1"/>
    </source>
</evidence>
<protein>
    <submittedName>
        <fullName evidence="1">Uncharacterized protein</fullName>
    </submittedName>
</protein>
<sequence>MSCCQLLASYIDYVNACNPQVLGGTQSTFIFSQLESSQYLLENMYLLRVNYLHLGCKTSICRVFEVSNLMVLHSIMSFHSYSKKGELGAYTAK</sequence>
<dbReference type="Proteomes" id="UP000324800">
    <property type="component" value="Unassembled WGS sequence"/>
</dbReference>
<dbReference type="AlphaFoldDB" id="A0A5J4U5K0"/>
<accession>A0A5J4U5K0</accession>
<comment type="caution">
    <text evidence="1">The sequence shown here is derived from an EMBL/GenBank/DDBJ whole genome shotgun (WGS) entry which is preliminary data.</text>
</comment>
<name>A0A5J4U5K0_9EUKA</name>
<reference evidence="1 2" key="1">
    <citation type="submission" date="2019-03" db="EMBL/GenBank/DDBJ databases">
        <title>Single cell metagenomics reveals metabolic interactions within the superorganism composed of flagellate Streblomastix strix and complex community of Bacteroidetes bacteria on its surface.</title>
        <authorList>
            <person name="Treitli S.C."/>
            <person name="Kolisko M."/>
            <person name="Husnik F."/>
            <person name="Keeling P."/>
            <person name="Hampl V."/>
        </authorList>
    </citation>
    <scope>NUCLEOTIDE SEQUENCE [LARGE SCALE GENOMIC DNA]</scope>
    <source>
        <strain evidence="1">ST1C</strain>
    </source>
</reference>